<proteinExistence type="inferred from homology"/>
<keyword evidence="2" id="KW-0237">DNA synthesis</keyword>
<reference evidence="6" key="1">
    <citation type="submission" date="2021-04" db="EMBL/GenBank/DDBJ databases">
        <authorList>
            <consortium name="Molecular Ecology Group"/>
        </authorList>
    </citation>
    <scope>NUCLEOTIDE SEQUENCE</scope>
</reference>
<dbReference type="PROSITE" id="PS50173">
    <property type="entry name" value="UMUC"/>
    <property type="match status" value="1"/>
</dbReference>
<dbReference type="InterPro" id="IPR043502">
    <property type="entry name" value="DNA/RNA_pol_sf"/>
</dbReference>
<dbReference type="InterPro" id="IPR053848">
    <property type="entry name" value="IMS_HHH_1"/>
</dbReference>
<gene>
    <name evidence="6" type="ORF">CUNI_LOCUS3191</name>
</gene>
<evidence type="ECO:0000313" key="7">
    <source>
        <dbReference type="Proteomes" id="UP000678393"/>
    </source>
</evidence>
<dbReference type="SUPFAM" id="SSF100879">
    <property type="entry name" value="Lesion bypass DNA polymerase (Y-family), little finger domain"/>
    <property type="match status" value="1"/>
</dbReference>
<comment type="similarity">
    <text evidence="1">Belongs to the DNA polymerase type-Y family.</text>
</comment>
<keyword evidence="7" id="KW-1185">Reference proteome</keyword>
<dbReference type="Gene3D" id="1.10.150.20">
    <property type="entry name" value="5' to 3' exonuclease, C-terminal subdomain"/>
    <property type="match status" value="1"/>
</dbReference>
<dbReference type="PANTHER" id="PTHR46404">
    <property type="entry name" value="DNA POLYMERASE IOTA"/>
    <property type="match status" value="1"/>
</dbReference>
<dbReference type="InterPro" id="IPR017961">
    <property type="entry name" value="DNA_pol_Y-fam_little_finger"/>
</dbReference>
<evidence type="ECO:0000256" key="3">
    <source>
        <dbReference type="ARBA" id="ARBA00022679"/>
    </source>
</evidence>
<feature type="domain" description="UmuC" evidence="5">
    <location>
        <begin position="52"/>
        <end position="265"/>
    </location>
</feature>
<dbReference type="GO" id="GO:0003887">
    <property type="term" value="F:DNA-directed DNA polymerase activity"/>
    <property type="evidence" value="ECO:0007669"/>
    <property type="project" value="InterPro"/>
</dbReference>
<dbReference type="Pfam" id="PF14377">
    <property type="entry name" value="UBM"/>
    <property type="match status" value="2"/>
</dbReference>
<dbReference type="EMBL" id="CAJHNH020000433">
    <property type="protein sequence ID" value="CAG5117633.1"/>
    <property type="molecule type" value="Genomic_DNA"/>
</dbReference>
<dbReference type="InterPro" id="IPR036775">
    <property type="entry name" value="DNA_pol_Y-fam_lit_finger_sf"/>
</dbReference>
<dbReference type="GO" id="GO:0006281">
    <property type="term" value="P:DNA repair"/>
    <property type="evidence" value="ECO:0007669"/>
    <property type="project" value="InterPro"/>
</dbReference>
<dbReference type="GO" id="GO:0003684">
    <property type="term" value="F:damaged DNA binding"/>
    <property type="evidence" value="ECO:0007669"/>
    <property type="project" value="InterPro"/>
</dbReference>
<dbReference type="InterPro" id="IPR025527">
    <property type="entry name" value="HUWE1/Rev1_UBM"/>
</dbReference>
<dbReference type="OrthoDB" id="447129at2759"/>
<dbReference type="InterPro" id="IPR001126">
    <property type="entry name" value="UmuC"/>
</dbReference>
<organism evidence="6 7">
    <name type="scientific">Candidula unifasciata</name>
    <dbReference type="NCBI Taxonomy" id="100452"/>
    <lineage>
        <taxon>Eukaryota</taxon>
        <taxon>Metazoa</taxon>
        <taxon>Spiralia</taxon>
        <taxon>Lophotrochozoa</taxon>
        <taxon>Mollusca</taxon>
        <taxon>Gastropoda</taxon>
        <taxon>Heterobranchia</taxon>
        <taxon>Euthyneura</taxon>
        <taxon>Panpulmonata</taxon>
        <taxon>Eupulmonata</taxon>
        <taxon>Stylommatophora</taxon>
        <taxon>Helicina</taxon>
        <taxon>Helicoidea</taxon>
        <taxon>Geomitridae</taxon>
        <taxon>Candidula</taxon>
    </lineage>
</organism>
<evidence type="ECO:0000256" key="1">
    <source>
        <dbReference type="ARBA" id="ARBA00010945"/>
    </source>
</evidence>
<evidence type="ECO:0000256" key="2">
    <source>
        <dbReference type="ARBA" id="ARBA00022634"/>
    </source>
</evidence>
<dbReference type="AlphaFoldDB" id="A0A8S3YKJ7"/>
<dbReference type="Pfam" id="PF00817">
    <property type="entry name" value="IMS"/>
    <property type="match status" value="1"/>
</dbReference>
<dbReference type="InterPro" id="IPR043128">
    <property type="entry name" value="Rev_trsase/Diguanyl_cyclase"/>
</dbReference>
<dbReference type="Gene3D" id="3.30.1490.100">
    <property type="entry name" value="DNA polymerase, Y-family, little finger domain"/>
    <property type="match status" value="1"/>
</dbReference>
<evidence type="ECO:0000313" key="6">
    <source>
        <dbReference type="EMBL" id="CAG5117633.1"/>
    </source>
</evidence>
<evidence type="ECO:0000259" key="5">
    <source>
        <dbReference type="PROSITE" id="PS50173"/>
    </source>
</evidence>
<dbReference type="FunFam" id="3.30.1490.100:FF:000003">
    <property type="entry name" value="Polymerase (DNA directed) iota"/>
    <property type="match status" value="1"/>
</dbReference>
<dbReference type="FunFam" id="3.40.1170.60:FF:000006">
    <property type="entry name" value="DNA polymerase iota"/>
    <property type="match status" value="1"/>
</dbReference>
<feature type="compositionally biased region" description="Basic and acidic residues" evidence="4">
    <location>
        <begin position="462"/>
        <end position="476"/>
    </location>
</feature>
<sequence length="1192" mass="131949">MSLFTNDLDDLNEDSLNLDNTEERWTEPLNPGTNSTLIYKPAVSKTGHNRTIIHFDIDCFYAQVEMLRNPGLQNKPLGIQQKNIVVTTNYIARKCGVPKSTFVSDAKKICPNLVLVCGEDLTNYRQMSYTISEFFQKYTPCVERLGFDENFIDASELVQMRLQNGTYKQEFVGHVYHGNQGPDRSHCRCGCELRLQIGSQIAAEIREALHKEIGITSCAGIGHNKLLAKVIAGTHKPNQQTTVLPHLALDLLSSFSSVLCIPGIGYRTSHRLNALGISSVADLQAADRRVLVREFGPQMAQLMDQLSHGVDDSPVVAYSQPQTLSDEDAFKCCKDIADVEQRIKELTSNLLKRVAEDGRIPQTVRLTVRRVPNKYHRETRQCPVPRNIFTKFLHLGVSEEVVERLTPVLMNLFRRLVDPFKPFHLTLIAVCFAKLKPADELRGIGTFFTKAETRSPCAESKLVTDKATDSQAESKHNSNSKFSSAELELKAKVKTMKHFFSSPNTELHSVSLHKSNTAGWKASQLSQSHRSNSSLPVTDASIVTDVSLTTEASLAVTDVPLTMVPAAQTDISLTRMPSATLVPQTTIPSVILVPLTTMSSATFVPLTNTLSTLVPLTTMSSATFVPLTNTLSTLVPLTTMSSATFVPLTNTLSTLVPLTTMPPATTDAPLTAMPQATYDELLPETDHLLTESDACERSLIQGSIKRQTTTSNMNLSQLAPKGSIPDFPRTQLLKDVMTIPHTEALPPDLPGYSLDIKVHSLEEDCLQKLLSAGIDVETITELPLDIQNEVLLQYGIYVEDLPEGRRFNYISDKVRTRSGNTPKLATVKTRCVHSKQRSSKRNLEKTLLDAEVVDRLSKQRKIFCRDDGTASNESLWKVSLTETGKDSRGMEALCGRYGVEETLLSDVIEDQQHHLEMTLGHSLTVTDEQPRRRNTLNTLSLCSNISQLTDKESDCVNIFHLPRKDSDKELDCNSISDVPGNDFDVMNVSQLLLKDCMNISGQVSDSMDISELSGKTSDCNSISHLPGNEPDGVSISHVPEYDFSALPPQRTNKEVPNRNIDICAMELGLPQSNSQLTSDCRGECQEPVRHTSPADILPQPCGSISSLSNVRKAHCRRLPDSIDSEVFSSLPSNIRGEIMAHVVMGTLDSACGQHRKFLAPDHKRNLKQARDTKAKNQNSLLTYFKRDNTDAK</sequence>
<dbReference type="Pfam" id="PF11799">
    <property type="entry name" value="IMS_C"/>
    <property type="match status" value="1"/>
</dbReference>
<dbReference type="Gene3D" id="3.40.1170.60">
    <property type="match status" value="1"/>
</dbReference>
<comment type="caution">
    <text evidence="6">The sequence shown here is derived from an EMBL/GenBank/DDBJ whole genome shotgun (WGS) entry which is preliminary data.</text>
</comment>
<evidence type="ECO:0000256" key="4">
    <source>
        <dbReference type="SAM" id="MobiDB-lite"/>
    </source>
</evidence>
<dbReference type="GO" id="GO:0019985">
    <property type="term" value="P:translesion synthesis"/>
    <property type="evidence" value="ECO:0007669"/>
    <property type="project" value="TreeGrafter"/>
</dbReference>
<dbReference type="PANTHER" id="PTHR46404:SF1">
    <property type="entry name" value="DNA POLYMERASE IOTA"/>
    <property type="match status" value="1"/>
</dbReference>
<feature type="region of interest" description="Disordered" evidence="4">
    <location>
        <begin position="459"/>
        <end position="481"/>
    </location>
</feature>
<dbReference type="Gene3D" id="3.30.70.270">
    <property type="match status" value="1"/>
</dbReference>
<dbReference type="Proteomes" id="UP000678393">
    <property type="component" value="Unassembled WGS sequence"/>
</dbReference>
<name>A0A8S3YKJ7_9EUPU</name>
<dbReference type="SUPFAM" id="SSF56672">
    <property type="entry name" value="DNA/RNA polymerases"/>
    <property type="match status" value="1"/>
</dbReference>
<dbReference type="Pfam" id="PF21999">
    <property type="entry name" value="IMS_HHH_1"/>
    <property type="match status" value="1"/>
</dbReference>
<accession>A0A8S3YKJ7</accession>
<keyword evidence="3" id="KW-0808">Transferase</keyword>
<protein>
    <recommendedName>
        <fullName evidence="5">UmuC domain-containing protein</fullName>
    </recommendedName>
</protein>